<evidence type="ECO:0000256" key="2">
    <source>
        <dbReference type="ARBA" id="ARBA00010876"/>
    </source>
</evidence>
<dbReference type="PANTHER" id="PTHR21600:SF44">
    <property type="entry name" value="RIBOSOMAL LARGE SUBUNIT PSEUDOURIDINE SYNTHASE D"/>
    <property type="match status" value="1"/>
</dbReference>
<evidence type="ECO:0000256" key="4">
    <source>
        <dbReference type="ARBA" id="ARBA00023235"/>
    </source>
</evidence>
<dbReference type="GO" id="GO:0000455">
    <property type="term" value="P:enzyme-directed rRNA pseudouridine synthesis"/>
    <property type="evidence" value="ECO:0007669"/>
    <property type="project" value="TreeGrafter"/>
</dbReference>
<dbReference type="EMBL" id="LGTO01000007">
    <property type="protein sequence ID" value="KNE20099.1"/>
    <property type="molecule type" value="Genomic_DNA"/>
</dbReference>
<evidence type="ECO:0000256" key="1">
    <source>
        <dbReference type="ARBA" id="ARBA00000073"/>
    </source>
</evidence>
<dbReference type="RefSeq" id="WP_050352667.1">
    <property type="nucleotide sequence ID" value="NZ_BOSN01000001.1"/>
</dbReference>
<protein>
    <recommendedName>
        <fullName evidence="7">Pseudouridine synthase</fullName>
        <ecNumber evidence="7">5.4.99.-</ecNumber>
    </recommendedName>
</protein>
<dbReference type="InterPro" id="IPR006225">
    <property type="entry name" value="PsdUridine_synth_RluC/D"/>
</dbReference>
<dbReference type="CDD" id="cd02869">
    <property type="entry name" value="PseudoU_synth_RluA_like"/>
    <property type="match status" value="1"/>
</dbReference>
<gene>
    <name evidence="9" type="ORF">AFK71_17055</name>
</gene>
<comment type="catalytic activity">
    <reaction evidence="1 7">
        <text>a uridine in RNA = a pseudouridine in RNA</text>
        <dbReference type="Rhea" id="RHEA:48348"/>
        <dbReference type="Rhea" id="RHEA-COMP:12068"/>
        <dbReference type="Rhea" id="RHEA-COMP:12069"/>
        <dbReference type="ChEBI" id="CHEBI:65314"/>
        <dbReference type="ChEBI" id="CHEBI:65315"/>
    </reaction>
</comment>
<dbReference type="InterPro" id="IPR006145">
    <property type="entry name" value="PsdUridine_synth_RsuA/RluA"/>
</dbReference>
<evidence type="ECO:0000259" key="8">
    <source>
        <dbReference type="SMART" id="SM00363"/>
    </source>
</evidence>
<dbReference type="NCBIfam" id="TIGR00005">
    <property type="entry name" value="rluA_subfam"/>
    <property type="match status" value="1"/>
</dbReference>
<dbReference type="SUPFAM" id="SSF55120">
    <property type="entry name" value="Pseudouridine synthase"/>
    <property type="match status" value="1"/>
</dbReference>
<name>A0A0L0QNK0_VIRPA</name>
<dbReference type="EC" id="5.4.99.-" evidence="7"/>
<accession>A0A0L0QNK0</accession>
<dbReference type="AlphaFoldDB" id="A0A0L0QNK0"/>
<dbReference type="OrthoDB" id="9807829at2"/>
<dbReference type="InterPro" id="IPR036986">
    <property type="entry name" value="S4_RNA-bd_sf"/>
</dbReference>
<evidence type="ECO:0000256" key="6">
    <source>
        <dbReference type="PROSITE-ProRule" id="PRU00182"/>
    </source>
</evidence>
<proteinExistence type="inferred from homology"/>
<dbReference type="Pfam" id="PF01479">
    <property type="entry name" value="S4"/>
    <property type="match status" value="1"/>
</dbReference>
<dbReference type="SUPFAM" id="SSF55174">
    <property type="entry name" value="Alpha-L RNA-binding motif"/>
    <property type="match status" value="1"/>
</dbReference>
<dbReference type="PROSITE" id="PS01129">
    <property type="entry name" value="PSI_RLU"/>
    <property type="match status" value="1"/>
</dbReference>
<evidence type="ECO:0000313" key="10">
    <source>
        <dbReference type="Proteomes" id="UP000036780"/>
    </source>
</evidence>
<dbReference type="PATRIC" id="fig|1473.5.peg.2125"/>
<keyword evidence="10" id="KW-1185">Reference proteome</keyword>
<keyword evidence="3 6" id="KW-0694">RNA-binding</keyword>
<dbReference type="Gene3D" id="3.10.290.10">
    <property type="entry name" value="RNA-binding S4 domain"/>
    <property type="match status" value="1"/>
</dbReference>
<dbReference type="InterPro" id="IPR020103">
    <property type="entry name" value="PsdUridine_synth_cat_dom_sf"/>
</dbReference>
<dbReference type="InterPro" id="IPR050188">
    <property type="entry name" value="RluA_PseudoU_synthase"/>
</dbReference>
<feature type="active site" evidence="5">
    <location>
        <position position="138"/>
    </location>
</feature>
<comment type="caution">
    <text evidence="9">The sequence shown here is derived from an EMBL/GenBank/DDBJ whole genome shotgun (WGS) entry which is preliminary data.</text>
</comment>
<dbReference type="Gene3D" id="3.30.2350.10">
    <property type="entry name" value="Pseudouridine synthase"/>
    <property type="match status" value="1"/>
</dbReference>
<dbReference type="CDD" id="cd00165">
    <property type="entry name" value="S4"/>
    <property type="match status" value="1"/>
</dbReference>
<evidence type="ECO:0000313" key="9">
    <source>
        <dbReference type="EMBL" id="KNE20099.1"/>
    </source>
</evidence>
<evidence type="ECO:0000256" key="3">
    <source>
        <dbReference type="ARBA" id="ARBA00022884"/>
    </source>
</evidence>
<organism evidence="9 10">
    <name type="scientific">Virgibacillus pantothenticus</name>
    <dbReference type="NCBI Taxonomy" id="1473"/>
    <lineage>
        <taxon>Bacteria</taxon>
        <taxon>Bacillati</taxon>
        <taxon>Bacillota</taxon>
        <taxon>Bacilli</taxon>
        <taxon>Bacillales</taxon>
        <taxon>Bacillaceae</taxon>
        <taxon>Virgibacillus</taxon>
    </lineage>
</organism>
<reference evidence="10" key="1">
    <citation type="submission" date="2015-07" db="EMBL/GenBank/DDBJ databases">
        <title>Fjat-10053 dsm26.</title>
        <authorList>
            <person name="Liu B."/>
            <person name="Wang J."/>
            <person name="Zhu Y."/>
            <person name="Liu G."/>
            <person name="Chen Q."/>
            <person name="Chen Z."/>
            <person name="Lan J."/>
            <person name="Che J."/>
            <person name="Ge C."/>
            <person name="Shi H."/>
            <person name="Pan Z."/>
            <person name="Liu X."/>
        </authorList>
    </citation>
    <scope>NUCLEOTIDE SEQUENCE [LARGE SCALE GENOMIC DNA]</scope>
    <source>
        <strain evidence="10">DSM 26</strain>
    </source>
</reference>
<feature type="domain" description="RNA-binding S4" evidence="8">
    <location>
        <begin position="15"/>
        <end position="79"/>
    </location>
</feature>
<dbReference type="FunFam" id="3.30.2350.10:FF:000006">
    <property type="entry name" value="Pseudouridine synthase"/>
    <property type="match status" value="1"/>
</dbReference>
<sequence>MTKNKYIVREEDHKSRIDKLLADQNREISRSRVQSWITDAYVTVNGKPVKANYKCQQGDLIEWIIPKAEPLSLVPEAIALDIVYEDKDILVVNKPKGMVVHPSAGHQHGTLVHALLYHCTDLSGINGVERPGIVHRLDKDTSGLLVVAKHDEAHQQLAEQLVQKTMKRTYQALVHGEIAHEKGMIEAPIGRDPKDRQKMSVVENGKEAITHFRVLRAYPDYSHVECQLETGRTHQIRVHMKYIGYPIVGDPKYGPRKTLQANGQVLHAKELRFYHPISKQPMHFSTDLPAYFQELLAYIQKLY</sequence>
<keyword evidence="4 7" id="KW-0413">Isomerase</keyword>
<dbReference type="PROSITE" id="PS50889">
    <property type="entry name" value="S4"/>
    <property type="match status" value="1"/>
</dbReference>
<comment type="function">
    <text evidence="7">Responsible for synthesis of pseudouridine from uracil.</text>
</comment>
<dbReference type="GO" id="GO:0003723">
    <property type="term" value="F:RNA binding"/>
    <property type="evidence" value="ECO:0007669"/>
    <property type="project" value="UniProtKB-KW"/>
</dbReference>
<dbReference type="Proteomes" id="UP000036780">
    <property type="component" value="Unassembled WGS sequence"/>
</dbReference>
<dbReference type="GeneID" id="66870769"/>
<comment type="similarity">
    <text evidence="2 7">Belongs to the pseudouridine synthase RluA family.</text>
</comment>
<dbReference type="PANTHER" id="PTHR21600">
    <property type="entry name" value="MITOCHONDRIAL RNA PSEUDOURIDINE SYNTHASE"/>
    <property type="match status" value="1"/>
</dbReference>
<evidence type="ECO:0000256" key="7">
    <source>
        <dbReference type="RuleBase" id="RU362028"/>
    </source>
</evidence>
<dbReference type="SMART" id="SM00363">
    <property type="entry name" value="S4"/>
    <property type="match status" value="1"/>
</dbReference>
<evidence type="ECO:0000256" key="5">
    <source>
        <dbReference type="PIRSR" id="PIRSR606225-1"/>
    </source>
</evidence>
<dbReference type="InterPro" id="IPR006224">
    <property type="entry name" value="PsdUridine_synth_RluA-like_CS"/>
</dbReference>
<dbReference type="GO" id="GO:0120159">
    <property type="term" value="F:rRNA pseudouridine synthase activity"/>
    <property type="evidence" value="ECO:0007669"/>
    <property type="project" value="UniProtKB-ARBA"/>
</dbReference>
<dbReference type="Pfam" id="PF00849">
    <property type="entry name" value="PseudoU_synth_2"/>
    <property type="match status" value="1"/>
</dbReference>
<dbReference type="InterPro" id="IPR002942">
    <property type="entry name" value="S4_RNA-bd"/>
</dbReference>